<reference evidence="5 6" key="2">
    <citation type="journal article" date="2021" name="Syst. Appl. Microbiol.">
        <title>Phylogenetic classification of ten novel species belonging to the genus Bifidobacterium comprising B. phasiani sp. nov., B. pongonis sp. nov., B. saguinibicoloris sp. nov., B. colobi sp. nov., B. simiiventris sp. nov., B. santillanense sp. nov., B. miconis sp. nov., B. amazonense sp. nov., B. pluvialisilvae sp. nov., and B. miconisargentati sp. nov.</title>
        <authorList>
            <person name="Lugli G.A."/>
            <person name="Calvete-Torre I."/>
            <person name="Alessandri G."/>
            <person name="Milani C."/>
            <person name="Turroni F."/>
            <person name="Laiolo P."/>
            <person name="Ossiprandi M.C."/>
            <person name="Margolles A."/>
            <person name="Ruiz L."/>
            <person name="Ventura M."/>
        </authorList>
    </citation>
    <scope>NUCLEOTIDE SEQUENCE [LARGE SCALE GENOMIC DNA]</scope>
    <source>
        <strain evidence="5 6">MA1</strain>
    </source>
</reference>
<dbReference type="Proteomes" id="UP000710815">
    <property type="component" value="Unassembled WGS sequence"/>
</dbReference>
<feature type="domain" description="Response regulatory" evidence="4">
    <location>
        <begin position="5"/>
        <end position="124"/>
    </location>
</feature>
<dbReference type="EMBL" id="JAFEJT020000041">
    <property type="protein sequence ID" value="MCH9276481.1"/>
    <property type="molecule type" value="Genomic_DNA"/>
</dbReference>
<dbReference type="PROSITE" id="PS50043">
    <property type="entry name" value="HTH_LUXR_2"/>
    <property type="match status" value="1"/>
</dbReference>
<keyword evidence="2" id="KW-0597">Phosphoprotein</keyword>
<name>A0ABS9VWJ5_9BIFI</name>
<dbReference type="PROSITE" id="PS50110">
    <property type="entry name" value="RESPONSE_REGULATORY"/>
    <property type="match status" value="1"/>
</dbReference>
<dbReference type="InterPro" id="IPR051015">
    <property type="entry name" value="EvgA-like"/>
</dbReference>
<dbReference type="CDD" id="cd06170">
    <property type="entry name" value="LuxR_C_like"/>
    <property type="match status" value="1"/>
</dbReference>
<dbReference type="SUPFAM" id="SSF46894">
    <property type="entry name" value="C-terminal effector domain of the bipartite response regulators"/>
    <property type="match status" value="1"/>
</dbReference>
<dbReference type="InterPro" id="IPR036388">
    <property type="entry name" value="WH-like_DNA-bd_sf"/>
</dbReference>
<keyword evidence="1" id="KW-0238">DNA-binding</keyword>
<evidence type="ECO:0000259" key="3">
    <source>
        <dbReference type="PROSITE" id="PS50043"/>
    </source>
</evidence>
<dbReference type="RefSeq" id="WP_241514164.1">
    <property type="nucleotide sequence ID" value="NZ_JAFEJT020000041.1"/>
</dbReference>
<dbReference type="Gene3D" id="3.40.50.2300">
    <property type="match status" value="1"/>
</dbReference>
<feature type="modified residue" description="4-aspartylphosphate" evidence="2">
    <location>
        <position position="59"/>
    </location>
</feature>
<organism evidence="5 6">
    <name type="scientific">Bifidobacterium amazonense</name>
    <dbReference type="NCBI Taxonomy" id="2809027"/>
    <lineage>
        <taxon>Bacteria</taxon>
        <taxon>Bacillati</taxon>
        <taxon>Actinomycetota</taxon>
        <taxon>Actinomycetes</taxon>
        <taxon>Bifidobacteriales</taxon>
        <taxon>Bifidobacteriaceae</taxon>
        <taxon>Bifidobacterium</taxon>
    </lineage>
</organism>
<dbReference type="PROSITE" id="PS00622">
    <property type="entry name" value="HTH_LUXR_1"/>
    <property type="match status" value="1"/>
</dbReference>
<dbReference type="InterPro" id="IPR016032">
    <property type="entry name" value="Sig_transdc_resp-reg_C-effctor"/>
</dbReference>
<dbReference type="InterPro" id="IPR011006">
    <property type="entry name" value="CheY-like_superfamily"/>
</dbReference>
<dbReference type="PRINTS" id="PR00038">
    <property type="entry name" value="HTHLUXR"/>
</dbReference>
<dbReference type="PANTHER" id="PTHR45566:SF2">
    <property type="entry name" value="NARL SUBFAMILY"/>
    <property type="match status" value="1"/>
</dbReference>
<keyword evidence="6" id="KW-1185">Reference proteome</keyword>
<dbReference type="InterPro" id="IPR000792">
    <property type="entry name" value="Tscrpt_reg_LuxR_C"/>
</dbReference>
<evidence type="ECO:0000259" key="4">
    <source>
        <dbReference type="PROSITE" id="PS50110"/>
    </source>
</evidence>
<evidence type="ECO:0000256" key="1">
    <source>
        <dbReference type="ARBA" id="ARBA00023125"/>
    </source>
</evidence>
<dbReference type="SUPFAM" id="SSF52172">
    <property type="entry name" value="CheY-like"/>
    <property type="match status" value="1"/>
</dbReference>
<evidence type="ECO:0000313" key="6">
    <source>
        <dbReference type="Proteomes" id="UP000710815"/>
    </source>
</evidence>
<evidence type="ECO:0000313" key="5">
    <source>
        <dbReference type="EMBL" id="MCH9276481.1"/>
    </source>
</evidence>
<gene>
    <name evidence="5" type="ORF">JS533_009425</name>
</gene>
<dbReference type="Gene3D" id="1.10.10.10">
    <property type="entry name" value="Winged helix-like DNA-binding domain superfamily/Winged helix DNA-binding domain"/>
    <property type="match status" value="1"/>
</dbReference>
<proteinExistence type="predicted"/>
<protein>
    <submittedName>
        <fullName evidence="5">Response regulator transcription factor</fullName>
    </submittedName>
</protein>
<sequence>MKHIVIGLVDNDPLTTNALSGLIKSHFGERVGIWSTSDEYEAIRRCLEAATRPNLLFLDMSMEHLSGIEACNIMRQHISDMPIIGITSFSLQTYQERIADAGAQALVSKTDIDSMLNIISSVLNHRPYQVVPPFLSVTEAYDRIQYKPKTTVSLLTRRDADIMDLVAEGLNNNEIAARLSISESTVKTHIEHILDKLGAHNRTHAAVIWIKGRL</sequence>
<dbReference type="SMART" id="SM00421">
    <property type="entry name" value="HTH_LUXR"/>
    <property type="match status" value="1"/>
</dbReference>
<dbReference type="InterPro" id="IPR001789">
    <property type="entry name" value="Sig_transdc_resp-reg_receiver"/>
</dbReference>
<dbReference type="Pfam" id="PF00072">
    <property type="entry name" value="Response_reg"/>
    <property type="match status" value="1"/>
</dbReference>
<dbReference type="CDD" id="cd00156">
    <property type="entry name" value="REC"/>
    <property type="match status" value="1"/>
</dbReference>
<feature type="domain" description="HTH luxR-type" evidence="3">
    <location>
        <begin position="148"/>
        <end position="213"/>
    </location>
</feature>
<comment type="caution">
    <text evidence="5">The sequence shown here is derived from an EMBL/GenBank/DDBJ whole genome shotgun (WGS) entry which is preliminary data.</text>
</comment>
<accession>A0ABS9VWJ5</accession>
<dbReference type="SMART" id="SM00448">
    <property type="entry name" value="REC"/>
    <property type="match status" value="1"/>
</dbReference>
<dbReference type="PANTHER" id="PTHR45566">
    <property type="entry name" value="HTH-TYPE TRANSCRIPTIONAL REGULATOR YHJB-RELATED"/>
    <property type="match status" value="1"/>
</dbReference>
<evidence type="ECO:0000256" key="2">
    <source>
        <dbReference type="PROSITE-ProRule" id="PRU00169"/>
    </source>
</evidence>
<dbReference type="Pfam" id="PF00196">
    <property type="entry name" value="GerE"/>
    <property type="match status" value="1"/>
</dbReference>
<reference evidence="5 6" key="1">
    <citation type="journal article" date="2021" name="Environ. Microbiol.">
        <title>Genetic insights into the dark matter of the mammalian gut microbiota through targeted genome reconstruction.</title>
        <authorList>
            <person name="Lugli G.A."/>
            <person name="Alessandri G."/>
            <person name="Milani C."/>
            <person name="Viappiani A."/>
            <person name="Fontana F."/>
            <person name="Tarracchini C."/>
            <person name="Mancabelli L."/>
            <person name="Argentini C."/>
            <person name="Ruiz L."/>
            <person name="Margolles A."/>
            <person name="van Sinderen D."/>
            <person name="Turroni F."/>
            <person name="Ventura M."/>
        </authorList>
    </citation>
    <scope>NUCLEOTIDE SEQUENCE [LARGE SCALE GENOMIC DNA]</scope>
    <source>
        <strain evidence="5 6">MA1</strain>
    </source>
</reference>